<reference evidence="3 4" key="1">
    <citation type="submission" date="2016-07" db="EMBL/GenBank/DDBJ databases">
        <title>Characterization of isolates of Eisenbergiella tayi derived from blood cultures, using whole genome sequencing.</title>
        <authorList>
            <person name="Burdz T."/>
            <person name="Wiebe D."/>
            <person name="Huynh C."/>
            <person name="Bernard K."/>
        </authorList>
    </citation>
    <scope>NUCLEOTIDE SEQUENCE [LARGE SCALE GENOMIC DNA]</scope>
    <source>
        <strain evidence="3 4">NML 120489</strain>
    </source>
</reference>
<dbReference type="RefSeq" id="WP_069156158.1">
    <property type="nucleotide sequence ID" value="NZ_JBKXXQ010000027.1"/>
</dbReference>
<feature type="domain" description="Peptidase S24/S26A/S26B/S26C" evidence="2">
    <location>
        <begin position="27"/>
        <end position="98"/>
    </location>
</feature>
<dbReference type="InterPro" id="IPR015927">
    <property type="entry name" value="Peptidase_S24_S26A/B/C"/>
</dbReference>
<dbReference type="Pfam" id="PF00717">
    <property type="entry name" value="Peptidase_S24"/>
    <property type="match status" value="1"/>
</dbReference>
<proteinExistence type="predicted"/>
<comment type="caution">
    <text evidence="3">The sequence shown here is derived from an EMBL/GenBank/DDBJ whole genome shotgun (WGS) entry which is preliminary data.</text>
</comment>
<keyword evidence="1" id="KW-0812">Transmembrane</keyword>
<evidence type="ECO:0000256" key="1">
    <source>
        <dbReference type="SAM" id="Phobius"/>
    </source>
</evidence>
<name>A0A1E3AY15_9FIRM</name>
<organism evidence="3 4">
    <name type="scientific">Eisenbergiella tayi</name>
    <dbReference type="NCBI Taxonomy" id="1432052"/>
    <lineage>
        <taxon>Bacteria</taxon>
        <taxon>Bacillati</taxon>
        <taxon>Bacillota</taxon>
        <taxon>Clostridia</taxon>
        <taxon>Lachnospirales</taxon>
        <taxon>Lachnospiraceae</taxon>
        <taxon>Eisenbergiella</taxon>
    </lineage>
</organism>
<evidence type="ECO:0000313" key="3">
    <source>
        <dbReference type="EMBL" id="ODM13612.1"/>
    </source>
</evidence>
<sequence length="180" mass="21283">MEINFSMWIEILKLQLAAVGFLQIKPQGKSMYPLMETDDTITIIRKDEYKVGDIVLYTKKERLILHRIIYKMEEGIYILVGDNAHGYEDQAADFEILGAAEQIIDTNRKEKEISDFPLYNYAAVKYAHVFRHIRNSPILGERIRYIVYRILHFLFYGIPVIIYRLECRGIHGKRERIKKI</sequence>
<dbReference type="SUPFAM" id="SSF51306">
    <property type="entry name" value="LexA/Signal peptidase"/>
    <property type="match status" value="1"/>
</dbReference>
<evidence type="ECO:0000313" key="4">
    <source>
        <dbReference type="Proteomes" id="UP000095003"/>
    </source>
</evidence>
<dbReference type="Gene3D" id="2.10.109.10">
    <property type="entry name" value="Umud Fragment, subunit A"/>
    <property type="match status" value="1"/>
</dbReference>
<keyword evidence="1" id="KW-0472">Membrane</keyword>
<protein>
    <recommendedName>
        <fullName evidence="2">Peptidase S24/S26A/S26B/S26C domain-containing protein</fullName>
    </recommendedName>
</protein>
<dbReference type="EMBL" id="MCGI01000001">
    <property type="protein sequence ID" value="ODM13612.1"/>
    <property type="molecule type" value="Genomic_DNA"/>
</dbReference>
<dbReference type="CDD" id="cd06462">
    <property type="entry name" value="Peptidase_S24_S26"/>
    <property type="match status" value="1"/>
</dbReference>
<feature type="transmembrane region" description="Helical" evidence="1">
    <location>
        <begin position="146"/>
        <end position="165"/>
    </location>
</feature>
<accession>A0A1E3AY15</accession>
<dbReference type="AlphaFoldDB" id="A0A1E3AY15"/>
<keyword evidence="1" id="KW-1133">Transmembrane helix</keyword>
<evidence type="ECO:0000259" key="2">
    <source>
        <dbReference type="Pfam" id="PF00717"/>
    </source>
</evidence>
<dbReference type="InterPro" id="IPR036286">
    <property type="entry name" value="LexA/Signal_pep-like_sf"/>
</dbReference>
<dbReference type="Proteomes" id="UP000095003">
    <property type="component" value="Unassembled WGS sequence"/>
</dbReference>
<gene>
    <name evidence="3" type="ORF">BEH84_01328</name>
</gene>
<dbReference type="GeneID" id="93299822"/>